<protein>
    <submittedName>
        <fullName evidence="6">NLP/P60 protein</fullName>
    </submittedName>
</protein>
<reference evidence="7" key="1">
    <citation type="submission" date="2009-11" db="EMBL/GenBank/DDBJ databases">
        <title>The complete chromosome of Xylanimonas cellulosilytica DSM 15894.</title>
        <authorList>
            <consortium name="US DOE Joint Genome Institute (JGI-PGF)"/>
            <person name="Lucas S."/>
            <person name="Copeland A."/>
            <person name="Lapidus A."/>
            <person name="Glavina del Rio T."/>
            <person name="Dalin E."/>
            <person name="Tice H."/>
            <person name="Bruce D."/>
            <person name="Goodwin L."/>
            <person name="Pitluck S."/>
            <person name="Kyrpides N."/>
            <person name="Mavromatis K."/>
            <person name="Ivanova N."/>
            <person name="Mikhailova N."/>
            <person name="Foster B."/>
            <person name="Clum A."/>
            <person name="Brettin T."/>
            <person name="Detter J.C."/>
            <person name="Han C."/>
            <person name="Larimer F."/>
            <person name="Land M."/>
            <person name="Hauser L."/>
            <person name="Markowitz V."/>
            <person name="Cheng J.F."/>
            <person name="Hugenholtz P."/>
            <person name="Woyke T."/>
            <person name="Wu D."/>
            <person name="Gehrich-Schroeter G."/>
            <person name="Schneider S."/>
            <person name="Pukall S.R."/>
            <person name="Klenk H.P."/>
            <person name="Eisen J.A."/>
        </authorList>
    </citation>
    <scope>NUCLEOTIDE SEQUENCE [LARGE SCALE GENOMIC DNA]</scope>
    <source>
        <strain evidence="7">DSM 15894 / CECT 5975 / LMG 20990 / XIL07</strain>
    </source>
</reference>
<evidence type="ECO:0000256" key="3">
    <source>
        <dbReference type="ARBA" id="ARBA00022801"/>
    </source>
</evidence>
<evidence type="ECO:0000259" key="5">
    <source>
        <dbReference type="PROSITE" id="PS51935"/>
    </source>
</evidence>
<dbReference type="GO" id="GO:0006508">
    <property type="term" value="P:proteolysis"/>
    <property type="evidence" value="ECO:0007669"/>
    <property type="project" value="UniProtKB-KW"/>
</dbReference>
<organism evidence="6 7">
    <name type="scientific">Xylanimonas cellulosilytica (strain DSM 15894 / JCM 12276 / CECT 5975 / KCTC 9989 / LMG 20990 / NBRC 107835 / XIL07)</name>
    <dbReference type="NCBI Taxonomy" id="446471"/>
    <lineage>
        <taxon>Bacteria</taxon>
        <taxon>Bacillati</taxon>
        <taxon>Actinomycetota</taxon>
        <taxon>Actinomycetes</taxon>
        <taxon>Micrococcales</taxon>
        <taxon>Promicromonosporaceae</taxon>
        <taxon>Xylanimonas</taxon>
    </lineage>
</organism>
<dbReference type="AlphaFoldDB" id="D1BTZ9"/>
<dbReference type="InterPro" id="IPR038765">
    <property type="entry name" value="Papain-like_cys_pep_sf"/>
</dbReference>
<dbReference type="eggNOG" id="COG0791">
    <property type="taxonomic scope" value="Bacteria"/>
</dbReference>
<dbReference type="KEGG" id="xce:Xcel_0122"/>
<dbReference type="EMBL" id="CP001821">
    <property type="protein sequence ID" value="ACZ29163.1"/>
    <property type="molecule type" value="Genomic_DNA"/>
</dbReference>
<keyword evidence="2" id="KW-0645">Protease</keyword>
<accession>D1BTZ9</accession>
<dbReference type="SUPFAM" id="SSF54001">
    <property type="entry name" value="Cysteine proteinases"/>
    <property type="match status" value="1"/>
</dbReference>
<dbReference type="PANTHER" id="PTHR47359">
    <property type="entry name" value="PEPTIDOGLYCAN DL-ENDOPEPTIDASE CWLO"/>
    <property type="match status" value="1"/>
</dbReference>
<evidence type="ECO:0000313" key="7">
    <source>
        <dbReference type="Proteomes" id="UP000002255"/>
    </source>
</evidence>
<dbReference type="PANTHER" id="PTHR47359:SF3">
    <property type="entry name" value="NLP_P60 DOMAIN-CONTAINING PROTEIN-RELATED"/>
    <property type="match status" value="1"/>
</dbReference>
<evidence type="ECO:0000256" key="4">
    <source>
        <dbReference type="ARBA" id="ARBA00022807"/>
    </source>
</evidence>
<dbReference type="GO" id="GO:0008234">
    <property type="term" value="F:cysteine-type peptidase activity"/>
    <property type="evidence" value="ECO:0007669"/>
    <property type="project" value="UniProtKB-KW"/>
</dbReference>
<keyword evidence="3" id="KW-0378">Hydrolase</keyword>
<dbReference type="Proteomes" id="UP000002255">
    <property type="component" value="Chromosome"/>
</dbReference>
<reference evidence="6 7" key="2">
    <citation type="journal article" date="2010" name="Stand. Genomic Sci.">
        <title>Complete genome sequence of Xylanimonas cellulosilytica type strain (XIL07).</title>
        <authorList>
            <person name="Foster B."/>
            <person name="Pukall R."/>
            <person name="Abt B."/>
            <person name="Nolan M."/>
            <person name="Glavina Del Rio T."/>
            <person name="Chen F."/>
            <person name="Lucas S."/>
            <person name="Tice H."/>
            <person name="Pitluck S."/>
            <person name="Cheng J.-F."/>
            <person name="Chertkov O."/>
            <person name="Brettin T."/>
            <person name="Han C."/>
            <person name="Detter J.C."/>
            <person name="Bruce D."/>
            <person name="Goodwin L."/>
            <person name="Ivanova N."/>
            <person name="Mavromatis K."/>
            <person name="Pati A."/>
            <person name="Mikhailova N."/>
            <person name="Chen A."/>
            <person name="Palaniappan K."/>
            <person name="Land M."/>
            <person name="Hauser L."/>
            <person name="Chang Y.-J."/>
            <person name="Jeffries C.D."/>
            <person name="Chain P."/>
            <person name="Rohde M."/>
            <person name="Goeker M."/>
            <person name="Bristow J."/>
            <person name="Eisen J.A."/>
            <person name="Markowitz V."/>
            <person name="Hugenholtz P."/>
            <person name="Kyrpides N.C."/>
            <person name="Klenk H.-P."/>
            <person name="Lapidus A."/>
        </authorList>
    </citation>
    <scope>NUCLEOTIDE SEQUENCE [LARGE SCALE GENOMIC DNA]</scope>
    <source>
        <strain evidence="7">DSM 15894 / CECT 5975 / LMG 20990 / XIL07</strain>
    </source>
</reference>
<gene>
    <name evidence="6" type="ordered locus">Xcel_0122</name>
</gene>
<dbReference type="HOGENOM" id="CLU_016043_1_7_11"/>
<evidence type="ECO:0000256" key="1">
    <source>
        <dbReference type="ARBA" id="ARBA00007074"/>
    </source>
</evidence>
<dbReference type="PROSITE" id="PS51935">
    <property type="entry name" value="NLPC_P60"/>
    <property type="match status" value="1"/>
</dbReference>
<comment type="similarity">
    <text evidence="1">Belongs to the peptidase C40 family.</text>
</comment>
<proteinExistence type="inferred from homology"/>
<evidence type="ECO:0000256" key="2">
    <source>
        <dbReference type="ARBA" id="ARBA00022670"/>
    </source>
</evidence>
<sequence length="264" mass="27924">MSSRPSPRHRAERTQLAALTGAIRAVAVDAPKGAGRSAVVVATAGGIAMSAIAPAAADSLPVAEREVDTHVHVAKIAYQARAALAAAPAVQVAAEAVVDVERMTEEGAVPVEVTPAPLPPPPPPPPVRAQPAAAARTEYRPEYRPAAPGQAWESAAHIALRYEGVRYVFGSSNPAVGLDCSGLVVHVYRHLGVELPHQSTRIRDSSRTVRISRSEARPGDIIWSPGHVSIYLGGGRQIEATRPGGWRVRTANIWQSNPMFLRVV</sequence>
<dbReference type="InterPro" id="IPR000064">
    <property type="entry name" value="NLP_P60_dom"/>
</dbReference>
<name>D1BTZ9_XYLCX</name>
<dbReference type="Pfam" id="PF00877">
    <property type="entry name" value="NLPC_P60"/>
    <property type="match status" value="1"/>
</dbReference>
<dbReference type="STRING" id="446471.Xcel_0122"/>
<dbReference type="Gene3D" id="3.90.1720.10">
    <property type="entry name" value="endopeptidase domain like (from Nostoc punctiforme)"/>
    <property type="match status" value="1"/>
</dbReference>
<feature type="domain" description="NlpC/P60" evidence="5">
    <location>
        <begin position="149"/>
        <end position="264"/>
    </location>
</feature>
<keyword evidence="4" id="KW-0788">Thiol protease</keyword>
<evidence type="ECO:0000313" key="6">
    <source>
        <dbReference type="EMBL" id="ACZ29163.1"/>
    </source>
</evidence>
<dbReference type="InterPro" id="IPR051794">
    <property type="entry name" value="PG_Endopeptidase_C40"/>
</dbReference>
<dbReference type="RefSeq" id="WP_012876908.1">
    <property type="nucleotide sequence ID" value="NC_013530.1"/>
</dbReference>
<keyword evidence="7" id="KW-1185">Reference proteome</keyword>